<dbReference type="PROSITE" id="PS00194">
    <property type="entry name" value="THIOREDOXIN_1"/>
    <property type="match status" value="1"/>
</dbReference>
<dbReference type="PROSITE" id="PS51352">
    <property type="entry name" value="THIOREDOXIN_2"/>
    <property type="match status" value="1"/>
</dbReference>
<proteinExistence type="predicted"/>
<reference evidence="1" key="2">
    <citation type="journal article" date="2015" name="Genome Announc.">
        <title>Draft Genome Sequence of Filamentous Marine Cyanobacterium Lyngbya confervoides Strain BDU141951.</title>
        <authorList>
            <person name="Chandrababunaidu M.M."/>
            <person name="Sen D."/>
            <person name="Tripathy S."/>
        </authorList>
    </citation>
    <scope>NUCLEOTIDE SEQUENCE</scope>
    <source>
        <strain evidence="1">BDU141951</strain>
    </source>
</reference>
<dbReference type="GO" id="GO:0016671">
    <property type="term" value="F:oxidoreductase activity, acting on a sulfur group of donors, disulfide as acceptor"/>
    <property type="evidence" value="ECO:0007669"/>
    <property type="project" value="TreeGrafter"/>
</dbReference>
<comment type="caution">
    <text evidence="1">The sequence shown here is derived from an EMBL/GenBank/DDBJ whole genome shotgun (WGS) entry which is preliminary data.</text>
</comment>
<gene>
    <name evidence="1" type="ORF">QQ91_000405</name>
</gene>
<dbReference type="PANTHER" id="PTHR47353:SF1">
    <property type="entry name" value="THIOREDOXIN-LIKE PROTEIN HCF164, CHLOROPLASTIC"/>
    <property type="match status" value="1"/>
</dbReference>
<sequence>MTVNRISATSDVNRRSLWAIALIATFAIAAFWLTRPVTGAQSLSPVSGLMTLKASAQTATPYETAIANGKPTLIEFYADWCTTCQGMAPTLQAIHQDYGAALNFVMLDIDDPQWREQVQQFNVTGVPHLVLRQSDGAITETFVGKVPKSVLVERLQPLL</sequence>
<dbReference type="InterPro" id="IPR044241">
    <property type="entry name" value="TxlA/HCF164"/>
</dbReference>
<dbReference type="SUPFAM" id="SSF52833">
    <property type="entry name" value="Thioredoxin-like"/>
    <property type="match status" value="1"/>
</dbReference>
<reference evidence="1" key="3">
    <citation type="submission" date="2020-02" db="EMBL/GenBank/DDBJ databases">
        <authorList>
            <person name="Sarangi A.N."/>
            <person name="Ghosh S."/>
            <person name="Mukherjee M."/>
            <person name="Tripathy S."/>
        </authorList>
    </citation>
    <scope>NUCLEOTIDE SEQUENCE</scope>
    <source>
        <strain evidence="1">BDU141951</strain>
    </source>
</reference>
<reference evidence="1" key="1">
    <citation type="submission" date="2014-11" db="EMBL/GenBank/DDBJ databases">
        <authorList>
            <person name="Malar M.C."/>
            <person name="Sen D."/>
            <person name="Tripathy S."/>
        </authorList>
    </citation>
    <scope>NUCLEOTIDE SEQUENCE</scope>
    <source>
        <strain evidence="1">BDU141951</strain>
    </source>
</reference>
<dbReference type="Pfam" id="PF00085">
    <property type="entry name" value="Thioredoxin"/>
    <property type="match status" value="1"/>
</dbReference>
<dbReference type="EMBL" id="JTHE02000002">
    <property type="protein sequence ID" value="NEV65575.1"/>
    <property type="molecule type" value="Genomic_DNA"/>
</dbReference>
<name>A0A0C1YAB6_9CYAN</name>
<dbReference type="InterPro" id="IPR036249">
    <property type="entry name" value="Thioredoxin-like_sf"/>
</dbReference>
<dbReference type="InterPro" id="IPR013766">
    <property type="entry name" value="Thioredoxin_domain"/>
</dbReference>
<dbReference type="AlphaFoldDB" id="A0A0C1YAB6"/>
<dbReference type="InterPro" id="IPR017937">
    <property type="entry name" value="Thioredoxin_CS"/>
</dbReference>
<accession>A0A0C1YAB6</accession>
<protein>
    <submittedName>
        <fullName evidence="1">Conjugal transfer protein TraF</fullName>
    </submittedName>
</protein>
<evidence type="ECO:0000313" key="1">
    <source>
        <dbReference type="EMBL" id="NEV65575.1"/>
    </source>
</evidence>
<dbReference type="Gene3D" id="3.40.30.10">
    <property type="entry name" value="Glutaredoxin"/>
    <property type="match status" value="1"/>
</dbReference>
<dbReference type="PANTHER" id="PTHR47353">
    <property type="entry name" value="THIOREDOXIN-LIKE PROTEIN HCF164, CHLOROPLASTIC"/>
    <property type="match status" value="1"/>
</dbReference>
<organism evidence="1">
    <name type="scientific">Lyngbya confervoides BDU141951</name>
    <dbReference type="NCBI Taxonomy" id="1574623"/>
    <lineage>
        <taxon>Bacteria</taxon>
        <taxon>Bacillati</taxon>
        <taxon>Cyanobacteriota</taxon>
        <taxon>Cyanophyceae</taxon>
        <taxon>Oscillatoriophycideae</taxon>
        <taxon>Oscillatoriales</taxon>
        <taxon>Microcoleaceae</taxon>
        <taxon>Lyngbya</taxon>
    </lineage>
</organism>